<evidence type="ECO:0000256" key="3">
    <source>
        <dbReference type="SAM" id="Phobius"/>
    </source>
</evidence>
<protein>
    <submittedName>
        <fullName evidence="4">Uncharacterized protein (TIGR02302 family)</fullName>
    </submittedName>
</protein>
<dbReference type="Pfam" id="PF13779">
    <property type="entry name" value="DUF4175"/>
    <property type="match status" value="1"/>
</dbReference>
<keyword evidence="5" id="KW-1185">Reference proteome</keyword>
<evidence type="ECO:0000256" key="2">
    <source>
        <dbReference type="SAM" id="MobiDB-lite"/>
    </source>
</evidence>
<evidence type="ECO:0000313" key="5">
    <source>
        <dbReference type="Proteomes" id="UP000530571"/>
    </source>
</evidence>
<feature type="compositionally biased region" description="Low complexity" evidence="2">
    <location>
        <begin position="775"/>
        <end position="785"/>
    </location>
</feature>
<dbReference type="RefSeq" id="WP_183491220.1">
    <property type="nucleotide sequence ID" value="NZ_JACIDZ010000024.1"/>
</dbReference>
<accession>A0A7W6PBH7</accession>
<keyword evidence="1" id="KW-0175">Coiled coil</keyword>
<keyword evidence="3" id="KW-0472">Membrane</keyword>
<dbReference type="InterPro" id="IPR012683">
    <property type="entry name" value="CHP02302_TM"/>
</dbReference>
<feature type="compositionally biased region" description="Basic and acidic residues" evidence="2">
    <location>
        <begin position="651"/>
        <end position="663"/>
    </location>
</feature>
<keyword evidence="3" id="KW-0812">Transmembrane</keyword>
<feature type="transmembrane region" description="Helical" evidence="3">
    <location>
        <begin position="42"/>
        <end position="64"/>
    </location>
</feature>
<dbReference type="NCBIfam" id="TIGR02302">
    <property type="entry name" value="aProt_lowcomp"/>
    <property type="match status" value="1"/>
</dbReference>
<feature type="region of interest" description="Disordered" evidence="2">
    <location>
        <begin position="692"/>
        <end position="812"/>
    </location>
</feature>
<proteinExistence type="predicted"/>
<feature type="region of interest" description="Disordered" evidence="2">
    <location>
        <begin position="651"/>
        <end position="680"/>
    </location>
</feature>
<reference evidence="4 5" key="1">
    <citation type="submission" date="2020-08" db="EMBL/GenBank/DDBJ databases">
        <title>Genomic Encyclopedia of Type Strains, Phase IV (KMG-IV): sequencing the most valuable type-strain genomes for metagenomic binning, comparative biology and taxonomic classification.</title>
        <authorList>
            <person name="Goeker M."/>
        </authorList>
    </citation>
    <scope>NUCLEOTIDE SEQUENCE [LARGE SCALE GENOMIC DNA]</scope>
    <source>
        <strain evidence="4 5">DSM 28101</strain>
    </source>
</reference>
<organism evidence="4 5">
    <name type="scientific">Martelella radicis</name>
    <dbReference type="NCBI Taxonomy" id="1397476"/>
    <lineage>
        <taxon>Bacteria</taxon>
        <taxon>Pseudomonadati</taxon>
        <taxon>Pseudomonadota</taxon>
        <taxon>Alphaproteobacteria</taxon>
        <taxon>Hyphomicrobiales</taxon>
        <taxon>Aurantimonadaceae</taxon>
        <taxon>Martelella</taxon>
    </lineage>
</organism>
<comment type="caution">
    <text evidence="4">The sequence shown here is derived from an EMBL/GenBank/DDBJ whole genome shotgun (WGS) entry which is preliminary data.</text>
</comment>
<feature type="coiled-coil region" evidence="1">
    <location>
        <begin position="503"/>
        <end position="590"/>
    </location>
</feature>
<feature type="compositionally biased region" description="Low complexity" evidence="2">
    <location>
        <begin position="744"/>
        <end position="767"/>
    </location>
</feature>
<feature type="region of interest" description="Disordered" evidence="2">
    <location>
        <begin position="829"/>
        <end position="853"/>
    </location>
</feature>
<dbReference type="AlphaFoldDB" id="A0A7W6PBH7"/>
<feature type="transmembrane region" description="Helical" evidence="3">
    <location>
        <begin position="70"/>
        <end position="89"/>
    </location>
</feature>
<dbReference type="EMBL" id="JACIDZ010000024">
    <property type="protein sequence ID" value="MBB4124492.1"/>
    <property type="molecule type" value="Genomic_DNA"/>
</dbReference>
<sequence length="853" mass="93664">MTARQQDTGTQDPDQGRQGRALMRRIARGRAFARFNLVVERLAPGLVWPACALALYLSFSWLGLFHAVPFALRVVLLLLLVGGFFAGFWPLRRFKMPSRADAERRLERENALAHQAISVAGDRPARETPEALALWHAHQRRMAEKLGSIDSGHARPDLAAIDPYGLRAVPALLLFVAFFYAGATGSGRLADAFLPPAEESETALALRFDAWISPPPYTRKAPVYLQADGVDQVENIPEGSVLTVRLSGEGADAPISFQPDNADAPQTPNEAEEGAMMRGASFTLSSSGLLEAAGRQWMIGVVPDEMPVIAFKGRPKAAANGALELEYTVSDDYGVTAARARIIPAGDIDEHAEPLYAAPEFPLNMPSRSSEDHSAFTSRNLTEHPLSGKPVAITLIAEDAAGHVARSEPLEMVLPARNFYNLLAGSVAEQRQIFALDVRAMPEALQYSAAITLRPEETIPDITQYLLIKSAQTRMLLAHDEESYLDTADYLWEIATGIEDGALSDAERRLREAQDALSEALRDGASDAEIARLMEELRQAMQEYLSEMAERMQPSDMQQGAQQALRQRDLDNLLNQLENLARSGDRAAAQQLLSELQRMMNNIQPPSSMAQQGGQQNSEMREQIDKLGELIQEQQRLMNETFELDQQLRDREQWGDPPPRQDGEQQGENGGERPPQEMTAEELREALRQLRDRQQALSEQLGEMQQKLSELGMPPAEGFDQAGEAMDGAAESLGEGEGQGALEGQGNALEALRQGAQQMMNSMMAQGQGQGQQGQQGPNGQTGWGSQAGRDPLGRNQGTDGLDFGDDVQVPDEFTVERAREILDAIRERLNEDAPLPSEPPYLERLLEPETGN</sequence>
<name>A0A7W6PBH7_9HYPH</name>
<feature type="compositionally biased region" description="Basic and acidic residues" evidence="2">
    <location>
        <begin position="670"/>
        <end position="680"/>
    </location>
</feature>
<gene>
    <name evidence="4" type="ORF">GGR30_004451</name>
</gene>
<feature type="transmembrane region" description="Helical" evidence="3">
    <location>
        <begin position="164"/>
        <end position="183"/>
    </location>
</feature>
<keyword evidence="3" id="KW-1133">Transmembrane helix</keyword>
<evidence type="ECO:0000313" key="4">
    <source>
        <dbReference type="EMBL" id="MBB4124492.1"/>
    </source>
</evidence>
<evidence type="ECO:0000256" key="1">
    <source>
        <dbReference type="SAM" id="Coils"/>
    </source>
</evidence>
<dbReference type="Proteomes" id="UP000530571">
    <property type="component" value="Unassembled WGS sequence"/>
</dbReference>